<dbReference type="AlphaFoldDB" id="A0AAQ3QHC5"/>
<evidence type="ECO:0000313" key="2">
    <source>
        <dbReference type="EMBL" id="WOL09511.1"/>
    </source>
</evidence>
<gene>
    <name evidence="2" type="ORF">Cni_G18264</name>
</gene>
<dbReference type="Proteomes" id="UP001327560">
    <property type="component" value="Chromosome 6"/>
</dbReference>
<organism evidence="2 3">
    <name type="scientific">Canna indica</name>
    <name type="common">Indian-shot</name>
    <dbReference type="NCBI Taxonomy" id="4628"/>
    <lineage>
        <taxon>Eukaryota</taxon>
        <taxon>Viridiplantae</taxon>
        <taxon>Streptophyta</taxon>
        <taxon>Embryophyta</taxon>
        <taxon>Tracheophyta</taxon>
        <taxon>Spermatophyta</taxon>
        <taxon>Magnoliopsida</taxon>
        <taxon>Liliopsida</taxon>
        <taxon>Zingiberales</taxon>
        <taxon>Cannaceae</taxon>
        <taxon>Canna</taxon>
    </lineage>
</organism>
<feature type="compositionally biased region" description="Basic residues" evidence="1">
    <location>
        <begin position="196"/>
        <end position="215"/>
    </location>
</feature>
<protein>
    <submittedName>
        <fullName evidence="2">Uncharacterized protein</fullName>
    </submittedName>
</protein>
<proteinExistence type="predicted"/>
<evidence type="ECO:0000256" key="1">
    <source>
        <dbReference type="SAM" id="MobiDB-lite"/>
    </source>
</evidence>
<name>A0AAQ3QHC5_9LILI</name>
<feature type="region of interest" description="Disordered" evidence="1">
    <location>
        <begin position="194"/>
        <end position="245"/>
    </location>
</feature>
<sequence length="245" mass="27656">MSKPSRFSIKQRTWDHTHCWRWRGCSTRPRGQWIPMQARRPRFRKKEPTEPEEEVAMESAAAAKSIPFLLQPDRKPLPFQEEDAQYQEIRKRFDAIQIIIQLLIIKWPYGNILLQGNGGPIQENWLVHHNAAQSNKVAGPVQESGAQFKITSAHSKKVAANFMIAAAQFKITAGPVQESGGPFLENGAQLKITAAHSRKRRPISRKRRPISRKRRPIQESGAQFKITAGPVQESGGPFQKSGGPI</sequence>
<keyword evidence="3" id="KW-1185">Reference proteome</keyword>
<accession>A0AAQ3QHC5</accession>
<reference evidence="2 3" key="1">
    <citation type="submission" date="2023-10" db="EMBL/GenBank/DDBJ databases">
        <title>Chromosome-scale genome assembly provides insights into flower coloration mechanisms of Canna indica.</title>
        <authorList>
            <person name="Li C."/>
        </authorList>
    </citation>
    <scope>NUCLEOTIDE SEQUENCE [LARGE SCALE GENOMIC DNA]</scope>
    <source>
        <tissue evidence="2">Flower</tissue>
    </source>
</reference>
<dbReference type="EMBL" id="CP136895">
    <property type="protein sequence ID" value="WOL09511.1"/>
    <property type="molecule type" value="Genomic_DNA"/>
</dbReference>
<evidence type="ECO:0000313" key="3">
    <source>
        <dbReference type="Proteomes" id="UP001327560"/>
    </source>
</evidence>